<sequence length="118" mass="13508">MKGILLFLQKNLLVATKLKIAKLLIVFGFLLSIANYGARSINLYNCDNNISIAIEDSENSEEKEGLEKEDFKEKDKISFHYPDEVITLSNSIIKCFPEFNVQNSSVFLEYKTPPPRFI</sequence>
<accession>A0A918N3U9</accession>
<organism evidence="1 2">
    <name type="scientific">Aquimarina muelleri</name>
    <dbReference type="NCBI Taxonomy" id="279356"/>
    <lineage>
        <taxon>Bacteria</taxon>
        <taxon>Pseudomonadati</taxon>
        <taxon>Bacteroidota</taxon>
        <taxon>Flavobacteriia</taxon>
        <taxon>Flavobacteriales</taxon>
        <taxon>Flavobacteriaceae</taxon>
        <taxon>Aquimarina</taxon>
    </lineage>
</organism>
<evidence type="ECO:0000313" key="1">
    <source>
        <dbReference type="EMBL" id="GGX29733.1"/>
    </source>
</evidence>
<dbReference type="AlphaFoldDB" id="A0A918N3U9"/>
<dbReference type="Proteomes" id="UP000601108">
    <property type="component" value="Unassembled WGS sequence"/>
</dbReference>
<proteinExistence type="predicted"/>
<reference evidence="1 2" key="1">
    <citation type="journal article" date="2014" name="Int. J. Syst. Evol. Microbiol.">
        <title>Complete genome sequence of Corynebacterium casei LMG S-19264T (=DSM 44701T), isolated from a smear-ripened cheese.</title>
        <authorList>
            <consortium name="US DOE Joint Genome Institute (JGI-PGF)"/>
            <person name="Walter F."/>
            <person name="Albersmeier A."/>
            <person name="Kalinowski J."/>
            <person name="Ruckert C."/>
        </authorList>
    </citation>
    <scope>NUCLEOTIDE SEQUENCE [LARGE SCALE GENOMIC DNA]</scope>
    <source>
        <strain evidence="1 2">KCTC 12285</strain>
    </source>
</reference>
<comment type="caution">
    <text evidence="1">The sequence shown here is derived from an EMBL/GenBank/DDBJ whole genome shotgun (WGS) entry which is preliminary data.</text>
</comment>
<protein>
    <submittedName>
        <fullName evidence="1">Uncharacterized protein</fullName>
    </submittedName>
</protein>
<gene>
    <name evidence="1" type="ORF">GCM10007384_33600</name>
</gene>
<name>A0A918N3U9_9FLAO</name>
<dbReference type="EMBL" id="BMWS01000028">
    <property type="protein sequence ID" value="GGX29733.1"/>
    <property type="molecule type" value="Genomic_DNA"/>
</dbReference>
<evidence type="ECO:0000313" key="2">
    <source>
        <dbReference type="Proteomes" id="UP000601108"/>
    </source>
</evidence>
<keyword evidence="2" id="KW-1185">Reference proteome</keyword>